<dbReference type="PANTHER" id="PTHR47163:SF2">
    <property type="entry name" value="SI:DKEY-17M8.2"/>
    <property type="match status" value="1"/>
</dbReference>
<reference evidence="3 4" key="1">
    <citation type="journal article" date="2006" name="Science">
        <title>Phytophthora genome sequences uncover evolutionary origins and mechanisms of pathogenesis.</title>
        <authorList>
            <person name="Tyler B.M."/>
            <person name="Tripathy S."/>
            <person name="Zhang X."/>
            <person name="Dehal P."/>
            <person name="Jiang R.H."/>
            <person name="Aerts A."/>
            <person name="Arredondo F.D."/>
            <person name="Baxter L."/>
            <person name="Bensasson D."/>
            <person name="Beynon J.L."/>
            <person name="Chapman J."/>
            <person name="Damasceno C.M."/>
            <person name="Dorrance A.E."/>
            <person name="Dou D."/>
            <person name="Dickerman A.W."/>
            <person name="Dubchak I.L."/>
            <person name="Garbelotto M."/>
            <person name="Gijzen M."/>
            <person name="Gordon S.G."/>
            <person name="Govers F."/>
            <person name="Grunwald N.J."/>
            <person name="Huang W."/>
            <person name="Ivors K.L."/>
            <person name="Jones R.W."/>
            <person name="Kamoun S."/>
            <person name="Krampis K."/>
            <person name="Lamour K.H."/>
            <person name="Lee M.K."/>
            <person name="McDonald W.H."/>
            <person name="Medina M."/>
            <person name="Meijer H.J."/>
            <person name="Nordberg E.K."/>
            <person name="Maclean D.J."/>
            <person name="Ospina-Giraldo M.D."/>
            <person name="Morris P.F."/>
            <person name="Phuntumart V."/>
            <person name="Putnam N.H."/>
            <person name="Rash S."/>
            <person name="Rose J.K."/>
            <person name="Sakihama Y."/>
            <person name="Salamov A.A."/>
            <person name="Savidor A."/>
            <person name="Scheuring C.F."/>
            <person name="Smith B.M."/>
            <person name="Sobral B.W."/>
            <person name="Terry A."/>
            <person name="Torto-Alalibo T.A."/>
            <person name="Win J."/>
            <person name="Xu Z."/>
            <person name="Zhang H."/>
            <person name="Grigoriev I.V."/>
            <person name="Rokhsar D.S."/>
            <person name="Boore J.L."/>
        </authorList>
    </citation>
    <scope>NUCLEOTIDE SEQUENCE [LARGE SCALE GENOMIC DNA]</scope>
    <source>
        <strain evidence="3 4">P6497</strain>
    </source>
</reference>
<dbReference type="KEGG" id="psoj:PHYSODRAFT_341018"/>
<dbReference type="RefSeq" id="XP_009537605.1">
    <property type="nucleotide sequence ID" value="XM_009539310.1"/>
</dbReference>
<keyword evidence="4" id="KW-1185">Reference proteome</keyword>
<dbReference type="EMBL" id="JH159163">
    <property type="protein sequence ID" value="EGZ06841.1"/>
    <property type="molecule type" value="Genomic_DNA"/>
</dbReference>
<proteinExistence type="predicted"/>
<dbReference type="InterPro" id="IPR053164">
    <property type="entry name" value="IS1016-like_transposase"/>
</dbReference>
<dbReference type="SMART" id="SM01126">
    <property type="entry name" value="DDE_Tnp_IS1595"/>
    <property type="match status" value="1"/>
</dbReference>
<dbReference type="Pfam" id="PF12762">
    <property type="entry name" value="DDE_Tnp_IS1595"/>
    <property type="match status" value="1"/>
</dbReference>
<protein>
    <recommendedName>
        <fullName evidence="2">ISXO2-like transposase domain-containing protein</fullName>
    </recommendedName>
</protein>
<dbReference type="InterPro" id="IPR024445">
    <property type="entry name" value="Tnp_ISXO2-like"/>
</dbReference>
<dbReference type="PANTHER" id="PTHR47163">
    <property type="entry name" value="DDE_TNP_IS1595 DOMAIN-CONTAINING PROTEIN"/>
    <property type="match status" value="1"/>
</dbReference>
<feature type="region of interest" description="Disordered" evidence="1">
    <location>
        <begin position="1"/>
        <end position="40"/>
    </location>
</feature>
<sequence length="360" mass="41106">MAPVKKSSSKTTPRSARAPRKRASRSERVRASRAPPNIAPKEPVVYNSPYAYAYAVADPAVSPFTFDNIMVATTSEDTAVSFLLRHGLLASSKTCEYCDYPMNLCVYKRGTEDEDRRWRCRRSGHPDKELSLKKGSFFDGTKRAYRTVLRLMFFWASDIPVGTAEQFLGISDVTAIDWYGFCRDICSADMLQCSMMIGGVGHTQHEDYWLFGGVDRATGRWFGIVTGPDRKKKTLSPLIGKHIMAGSTIISDQFSSYVSVNGKHTLENNKWLKGKNYTHKWVNHDKFFVDPKTGGHTNRIKGTWEVRVKRYIKAMRGVPKERLDQYLDMYLWKSWYFNGTVPKCQYLDGLVQGIRKHYPV</sequence>
<dbReference type="Proteomes" id="UP000002640">
    <property type="component" value="Unassembled WGS sequence"/>
</dbReference>
<dbReference type="GeneID" id="20648014"/>
<evidence type="ECO:0000313" key="4">
    <source>
        <dbReference type="Proteomes" id="UP000002640"/>
    </source>
</evidence>
<organism evidence="3 4">
    <name type="scientific">Phytophthora sojae (strain P6497)</name>
    <name type="common">Soybean stem and root rot agent</name>
    <name type="synonym">Phytophthora megasperma f. sp. glycines</name>
    <dbReference type="NCBI Taxonomy" id="1094619"/>
    <lineage>
        <taxon>Eukaryota</taxon>
        <taxon>Sar</taxon>
        <taxon>Stramenopiles</taxon>
        <taxon>Oomycota</taxon>
        <taxon>Peronosporomycetes</taxon>
        <taxon>Peronosporales</taxon>
        <taxon>Peronosporaceae</taxon>
        <taxon>Phytophthora</taxon>
    </lineage>
</organism>
<name>G5ABW6_PHYSP</name>
<dbReference type="InParanoid" id="G5ABW6"/>
<evidence type="ECO:0000256" key="1">
    <source>
        <dbReference type="SAM" id="MobiDB-lite"/>
    </source>
</evidence>
<evidence type="ECO:0000313" key="3">
    <source>
        <dbReference type="EMBL" id="EGZ06841.1"/>
    </source>
</evidence>
<dbReference type="STRING" id="1094619.G5ABW6"/>
<gene>
    <name evidence="3" type="ORF">PHYSODRAFT_341018</name>
</gene>
<evidence type="ECO:0000259" key="2">
    <source>
        <dbReference type="SMART" id="SM01126"/>
    </source>
</evidence>
<feature type="domain" description="ISXO2-like transposase" evidence="2">
    <location>
        <begin position="196"/>
        <end position="335"/>
    </location>
</feature>
<dbReference type="AlphaFoldDB" id="G5ABW6"/>
<accession>G5ABW6</accession>